<dbReference type="HOGENOM" id="CLU_3025612_0_0_0"/>
<proteinExistence type="predicted"/>
<feature type="transmembrane region" description="Helical" evidence="1">
    <location>
        <begin position="20"/>
        <end position="39"/>
    </location>
</feature>
<keyword evidence="1" id="KW-0812">Transmembrane</keyword>
<evidence type="ECO:0000256" key="1">
    <source>
        <dbReference type="SAM" id="Phobius"/>
    </source>
</evidence>
<gene>
    <name evidence="2" type="ORF">OP10G_4603</name>
</gene>
<keyword evidence="1" id="KW-0472">Membrane</keyword>
<dbReference type="STRING" id="661478.OP10G_4603"/>
<evidence type="ECO:0000313" key="2">
    <source>
        <dbReference type="EMBL" id="AIE87971.1"/>
    </source>
</evidence>
<dbReference type="Proteomes" id="UP000027982">
    <property type="component" value="Chromosome"/>
</dbReference>
<name>A0A068NX07_FIMGI</name>
<keyword evidence="1" id="KW-1133">Transmembrane helix</keyword>
<reference evidence="2 3" key="1">
    <citation type="journal article" date="2014" name="PLoS ONE">
        <title>The first complete genome sequence of the class fimbriimonadia in the phylum armatimonadetes.</title>
        <authorList>
            <person name="Hu Z.Y."/>
            <person name="Wang Y.Z."/>
            <person name="Im W.T."/>
            <person name="Wang S.Y."/>
            <person name="Zhao G.P."/>
            <person name="Zheng H.J."/>
            <person name="Quan Z.X."/>
        </authorList>
    </citation>
    <scope>NUCLEOTIDE SEQUENCE [LARGE SCALE GENOMIC DNA]</scope>
    <source>
        <strain evidence="2">Gsoil 348</strain>
    </source>
</reference>
<dbReference type="AlphaFoldDB" id="A0A068NX07"/>
<dbReference type="KEGG" id="fgi:OP10G_4603"/>
<keyword evidence="3" id="KW-1185">Reference proteome</keyword>
<protein>
    <submittedName>
        <fullName evidence="2">Uncharacterized protein</fullName>
    </submittedName>
</protein>
<accession>A0A068NX07</accession>
<sequence>MFHEHRFARTAVAYNGHITNLIGGILFHLVTLPWGFGVVTARRAKRVCFVDHARH</sequence>
<evidence type="ECO:0000313" key="3">
    <source>
        <dbReference type="Proteomes" id="UP000027982"/>
    </source>
</evidence>
<dbReference type="EMBL" id="CP007139">
    <property type="protein sequence ID" value="AIE87971.1"/>
    <property type="molecule type" value="Genomic_DNA"/>
</dbReference>
<organism evidence="2 3">
    <name type="scientific">Fimbriimonas ginsengisoli Gsoil 348</name>
    <dbReference type="NCBI Taxonomy" id="661478"/>
    <lineage>
        <taxon>Bacteria</taxon>
        <taxon>Bacillati</taxon>
        <taxon>Armatimonadota</taxon>
        <taxon>Fimbriimonadia</taxon>
        <taxon>Fimbriimonadales</taxon>
        <taxon>Fimbriimonadaceae</taxon>
        <taxon>Fimbriimonas</taxon>
    </lineage>
</organism>